<evidence type="ECO:0000313" key="2">
    <source>
        <dbReference type="Proteomes" id="UP001476798"/>
    </source>
</evidence>
<sequence>MFLQYLDIMFCPPDPIFFLYCTGLCCSKTTPQHVMMFVKLIHLNIGFITPQDMSPTDQRGFLLHLGFVPKDESELWRFSFLFQIFWLILLDFFHDATEGSSLFELLP</sequence>
<dbReference type="Proteomes" id="UP001476798">
    <property type="component" value="Unassembled WGS sequence"/>
</dbReference>
<dbReference type="EMBL" id="JAHRIO010090195">
    <property type="protein sequence ID" value="MEQ2187490.1"/>
    <property type="molecule type" value="Genomic_DNA"/>
</dbReference>
<accession>A0ABV0PVF0</accession>
<organism evidence="1 2">
    <name type="scientific">Goodea atripinnis</name>
    <dbReference type="NCBI Taxonomy" id="208336"/>
    <lineage>
        <taxon>Eukaryota</taxon>
        <taxon>Metazoa</taxon>
        <taxon>Chordata</taxon>
        <taxon>Craniata</taxon>
        <taxon>Vertebrata</taxon>
        <taxon>Euteleostomi</taxon>
        <taxon>Actinopterygii</taxon>
        <taxon>Neopterygii</taxon>
        <taxon>Teleostei</taxon>
        <taxon>Neoteleostei</taxon>
        <taxon>Acanthomorphata</taxon>
        <taxon>Ovalentaria</taxon>
        <taxon>Atherinomorphae</taxon>
        <taxon>Cyprinodontiformes</taxon>
        <taxon>Goodeidae</taxon>
        <taxon>Goodea</taxon>
    </lineage>
</organism>
<evidence type="ECO:0000313" key="1">
    <source>
        <dbReference type="EMBL" id="MEQ2187490.1"/>
    </source>
</evidence>
<protein>
    <submittedName>
        <fullName evidence="1">Uncharacterized protein</fullName>
    </submittedName>
</protein>
<reference evidence="1 2" key="1">
    <citation type="submission" date="2021-06" db="EMBL/GenBank/DDBJ databases">
        <authorList>
            <person name="Palmer J.M."/>
        </authorList>
    </citation>
    <scope>NUCLEOTIDE SEQUENCE [LARGE SCALE GENOMIC DNA]</scope>
    <source>
        <strain evidence="1 2">GA_2019</strain>
        <tissue evidence="1">Muscle</tissue>
    </source>
</reference>
<keyword evidence="2" id="KW-1185">Reference proteome</keyword>
<proteinExistence type="predicted"/>
<comment type="caution">
    <text evidence="1">The sequence shown here is derived from an EMBL/GenBank/DDBJ whole genome shotgun (WGS) entry which is preliminary data.</text>
</comment>
<gene>
    <name evidence="1" type="ORF">GOODEAATRI_005227</name>
</gene>
<name>A0ABV0PVF0_9TELE</name>